<organism evidence="8 9">
    <name type="scientific">Candidatus Yanofskybacteria bacterium RIFCSPHIGHO2_02_FULL_50_12</name>
    <dbReference type="NCBI Taxonomy" id="1802685"/>
    <lineage>
        <taxon>Bacteria</taxon>
        <taxon>Candidatus Yanofskyibacteriota</taxon>
    </lineage>
</organism>
<comment type="caution">
    <text evidence="6">Lacks conserved residue(s) required for the propagation of feature annotation.</text>
</comment>
<dbReference type="PROSITE" id="PS51374">
    <property type="entry name" value="NDPK_LIKE"/>
    <property type="match status" value="1"/>
</dbReference>
<reference evidence="8 9" key="1">
    <citation type="journal article" date="2016" name="Nat. Commun.">
        <title>Thousands of microbial genomes shed light on interconnected biogeochemical processes in an aquifer system.</title>
        <authorList>
            <person name="Anantharaman K."/>
            <person name="Brown C.T."/>
            <person name="Hug L.A."/>
            <person name="Sharon I."/>
            <person name="Castelle C.J."/>
            <person name="Probst A.J."/>
            <person name="Thomas B.C."/>
            <person name="Singh A."/>
            <person name="Wilkins M.J."/>
            <person name="Karaoz U."/>
            <person name="Brodie E.L."/>
            <person name="Williams K.H."/>
            <person name="Hubbard S.S."/>
            <person name="Banfield J.F."/>
        </authorList>
    </citation>
    <scope>NUCLEOTIDE SEQUENCE [LARGE SCALE GENOMIC DNA]</scope>
</reference>
<dbReference type="EC" id="2.7.4.6" evidence="3"/>
<dbReference type="InterPro" id="IPR034907">
    <property type="entry name" value="NDK-like_dom"/>
</dbReference>
<dbReference type="Proteomes" id="UP000178117">
    <property type="component" value="Unassembled WGS sequence"/>
</dbReference>
<comment type="similarity">
    <text evidence="2 6">Belongs to the NDK family.</text>
</comment>
<evidence type="ECO:0000259" key="7">
    <source>
        <dbReference type="SMART" id="SM00562"/>
    </source>
</evidence>
<dbReference type="InterPro" id="IPR036850">
    <property type="entry name" value="NDK-like_dom_sf"/>
</dbReference>
<accession>A0A1F8FWY0</accession>
<keyword evidence="5" id="KW-0418">Kinase</keyword>
<dbReference type="PANTHER" id="PTHR11349">
    <property type="entry name" value="NUCLEOSIDE DIPHOSPHATE KINASE"/>
    <property type="match status" value="1"/>
</dbReference>
<evidence type="ECO:0000256" key="5">
    <source>
        <dbReference type="ARBA" id="ARBA00022777"/>
    </source>
</evidence>
<keyword evidence="4" id="KW-0808">Transferase</keyword>
<dbReference type="SMART" id="SM00562">
    <property type="entry name" value="NDK"/>
    <property type="match status" value="1"/>
</dbReference>
<feature type="domain" description="Nucleoside diphosphate kinase-like" evidence="7">
    <location>
        <begin position="7"/>
        <end position="184"/>
    </location>
</feature>
<evidence type="ECO:0000256" key="6">
    <source>
        <dbReference type="PROSITE-ProRule" id="PRU00706"/>
    </source>
</evidence>
<evidence type="ECO:0000313" key="9">
    <source>
        <dbReference type="Proteomes" id="UP000178117"/>
    </source>
</evidence>
<evidence type="ECO:0000313" key="8">
    <source>
        <dbReference type="EMBL" id="OGN17677.1"/>
    </source>
</evidence>
<dbReference type="SUPFAM" id="SSF54919">
    <property type="entry name" value="Nucleoside diphosphate kinase, NDK"/>
    <property type="match status" value="1"/>
</dbReference>
<dbReference type="CDD" id="cd04413">
    <property type="entry name" value="NDPk_I"/>
    <property type="match status" value="1"/>
</dbReference>
<sequence>MIPKRQFERTCVFLKPDTVQRSLIGEIVNRLERTGLKLIALKMVNADEKRLVEHYGKPDDWYLEKGTKRIRLMQEAGKTVDPNKLPIEYGKDIIRGVVRYMQSSPMIAMVWEGNQAVAVVKKLVGSTDPTASDVGTIRGDYQLDSYALSDAEERGIRNLIHCSDHPDEAAREISIWFSPEDLHDYRHINEAILVDVNFDGTTE</sequence>
<dbReference type="STRING" id="1802685.A3C88_01475"/>
<dbReference type="Gene3D" id="3.30.70.141">
    <property type="entry name" value="Nucleoside diphosphate kinase-like domain"/>
    <property type="match status" value="1"/>
</dbReference>
<dbReference type="EMBL" id="MGJZ01000006">
    <property type="protein sequence ID" value="OGN17677.1"/>
    <property type="molecule type" value="Genomic_DNA"/>
</dbReference>
<comment type="cofactor">
    <cofactor evidence="1">
        <name>Mg(2+)</name>
        <dbReference type="ChEBI" id="CHEBI:18420"/>
    </cofactor>
</comment>
<evidence type="ECO:0000256" key="2">
    <source>
        <dbReference type="ARBA" id="ARBA00008142"/>
    </source>
</evidence>
<name>A0A1F8FWY0_9BACT</name>
<evidence type="ECO:0000256" key="1">
    <source>
        <dbReference type="ARBA" id="ARBA00001946"/>
    </source>
</evidence>
<comment type="caution">
    <text evidence="8">The sequence shown here is derived from an EMBL/GenBank/DDBJ whole genome shotgun (WGS) entry which is preliminary data.</text>
</comment>
<proteinExistence type="inferred from homology"/>
<dbReference type="GO" id="GO:0004550">
    <property type="term" value="F:nucleoside diphosphate kinase activity"/>
    <property type="evidence" value="ECO:0007669"/>
    <property type="project" value="UniProtKB-EC"/>
</dbReference>
<dbReference type="Pfam" id="PF00334">
    <property type="entry name" value="NDK"/>
    <property type="match status" value="2"/>
</dbReference>
<dbReference type="AlphaFoldDB" id="A0A1F8FWY0"/>
<protein>
    <recommendedName>
        <fullName evidence="3">nucleoside-diphosphate kinase</fullName>
        <ecNumber evidence="3">2.7.4.6</ecNumber>
    </recommendedName>
</protein>
<gene>
    <name evidence="8" type="ORF">A3C88_01475</name>
</gene>
<evidence type="ECO:0000256" key="4">
    <source>
        <dbReference type="ARBA" id="ARBA00022679"/>
    </source>
</evidence>
<evidence type="ECO:0000256" key="3">
    <source>
        <dbReference type="ARBA" id="ARBA00012966"/>
    </source>
</evidence>